<dbReference type="GeneID" id="70125239"/>
<sequence length="241" mass="25665">MGMHLSGQTNQFVYRVSIAFRRRGTPAISHAHQWIKGHVLIATESSMYRSFARNPPMEHQQNVPSSCLCLISGGKCKPRPRPIRRRLRALLNLLKNAKGKVGQGRAVRRTDTYVHVLGTQLTLDGQAWPSDGWVIPRPSAAATPAFFLGLCGMSLIGSRPAILPNSAPPSALGPAGRSRDPVGNKELSSSSGSSSSISSSSSSNSVDRQSSSSSSPPYIFPCTPEPSRAGSGSFGSPSHQC</sequence>
<dbReference type="EMBL" id="JAGPXC010000001">
    <property type="protein sequence ID" value="KAH6659981.1"/>
    <property type="molecule type" value="Genomic_DNA"/>
</dbReference>
<accession>A0A9P8UWS8</accession>
<dbReference type="AlphaFoldDB" id="A0A9P8UWS8"/>
<comment type="caution">
    <text evidence="2">The sequence shown here is derived from an EMBL/GenBank/DDBJ whole genome shotgun (WGS) entry which is preliminary data.</text>
</comment>
<name>A0A9P8UWS8_9PEZI</name>
<feature type="compositionally biased region" description="Low complexity" evidence="1">
    <location>
        <begin position="188"/>
        <end position="215"/>
    </location>
</feature>
<feature type="region of interest" description="Disordered" evidence="1">
    <location>
        <begin position="167"/>
        <end position="241"/>
    </location>
</feature>
<proteinExistence type="predicted"/>
<protein>
    <submittedName>
        <fullName evidence="2">Uncharacterized protein</fullName>
    </submittedName>
</protein>
<keyword evidence="3" id="KW-1185">Reference proteome</keyword>
<evidence type="ECO:0000256" key="1">
    <source>
        <dbReference type="SAM" id="MobiDB-lite"/>
    </source>
</evidence>
<dbReference type="RefSeq" id="XP_045964112.1">
    <property type="nucleotide sequence ID" value="XM_046096346.1"/>
</dbReference>
<evidence type="ECO:0000313" key="3">
    <source>
        <dbReference type="Proteomes" id="UP000758603"/>
    </source>
</evidence>
<organism evidence="2 3">
    <name type="scientific">Truncatella angustata</name>
    <dbReference type="NCBI Taxonomy" id="152316"/>
    <lineage>
        <taxon>Eukaryota</taxon>
        <taxon>Fungi</taxon>
        <taxon>Dikarya</taxon>
        <taxon>Ascomycota</taxon>
        <taxon>Pezizomycotina</taxon>
        <taxon>Sordariomycetes</taxon>
        <taxon>Xylariomycetidae</taxon>
        <taxon>Amphisphaeriales</taxon>
        <taxon>Sporocadaceae</taxon>
        <taxon>Truncatella</taxon>
    </lineage>
</organism>
<dbReference type="Proteomes" id="UP000758603">
    <property type="component" value="Unassembled WGS sequence"/>
</dbReference>
<gene>
    <name evidence="2" type="ORF">BKA67DRAFT_34916</name>
</gene>
<reference evidence="2" key="1">
    <citation type="journal article" date="2021" name="Nat. Commun.">
        <title>Genetic determinants of endophytism in the Arabidopsis root mycobiome.</title>
        <authorList>
            <person name="Mesny F."/>
            <person name="Miyauchi S."/>
            <person name="Thiergart T."/>
            <person name="Pickel B."/>
            <person name="Atanasova L."/>
            <person name="Karlsson M."/>
            <person name="Huettel B."/>
            <person name="Barry K.W."/>
            <person name="Haridas S."/>
            <person name="Chen C."/>
            <person name="Bauer D."/>
            <person name="Andreopoulos W."/>
            <person name="Pangilinan J."/>
            <person name="LaButti K."/>
            <person name="Riley R."/>
            <person name="Lipzen A."/>
            <person name="Clum A."/>
            <person name="Drula E."/>
            <person name="Henrissat B."/>
            <person name="Kohler A."/>
            <person name="Grigoriev I.V."/>
            <person name="Martin F.M."/>
            <person name="Hacquard S."/>
        </authorList>
    </citation>
    <scope>NUCLEOTIDE SEQUENCE</scope>
    <source>
        <strain evidence="2">MPI-SDFR-AT-0073</strain>
    </source>
</reference>
<evidence type="ECO:0000313" key="2">
    <source>
        <dbReference type="EMBL" id="KAH6659981.1"/>
    </source>
</evidence>